<sequence length="164" mass="20112">MFSNFFKFHIDIMDFSYVNNISFCVKEIKKIYFFLKKIKNILIEFHYMTKFIKKNKNKINHFENNIYKKTLFVIGNNFCWNYYFFFKKKILIMSVNPGFGNQKFLKKTKYIFFKKTNIDGGIKKEIFILIKNYFNKIIIGSDIIKKKKLKSYFNFNFIKNNYLI</sequence>
<dbReference type="GO" id="GO:0046872">
    <property type="term" value="F:metal ion binding"/>
    <property type="evidence" value="ECO:0007669"/>
    <property type="project" value="UniProtKB-KW"/>
</dbReference>
<proteinExistence type="predicted"/>
<evidence type="ECO:0000313" key="4">
    <source>
        <dbReference type="Proteomes" id="UP001237869"/>
    </source>
</evidence>
<dbReference type="GO" id="GO:0005975">
    <property type="term" value="P:carbohydrate metabolic process"/>
    <property type="evidence" value="ECO:0007669"/>
    <property type="project" value="InterPro"/>
</dbReference>
<keyword evidence="1" id="KW-0479">Metal-binding</keyword>
<dbReference type="InterPro" id="IPR011060">
    <property type="entry name" value="RibuloseP-bd_barrel"/>
</dbReference>
<reference evidence="3" key="1">
    <citation type="submission" date="2022-02" db="EMBL/GenBank/DDBJ databases">
        <title>Long-read sequencing of the primary endosymbionts of Cacopsylla melanoneura.</title>
        <authorList>
            <person name="Dittmer J."/>
            <person name="Corretto E."/>
            <person name="Stauffer C."/>
            <person name="Schuler H."/>
        </authorList>
    </citation>
    <scope>NUCLEOTIDE SEQUENCE</scope>
    <source>
        <strain evidence="3">Cmel4</strain>
    </source>
</reference>
<protein>
    <recommendedName>
        <fullName evidence="5">Ribulose-phosphate 3-epimerase</fullName>
    </recommendedName>
</protein>
<evidence type="ECO:0000313" key="3">
    <source>
        <dbReference type="EMBL" id="WGS67338.1"/>
    </source>
</evidence>
<name>A0AAJ6JWA3_CARRU</name>
<dbReference type="InterPro" id="IPR000056">
    <property type="entry name" value="Ribul_P_3_epim-like"/>
</dbReference>
<evidence type="ECO:0000256" key="2">
    <source>
        <dbReference type="ARBA" id="ARBA00023235"/>
    </source>
</evidence>
<dbReference type="GO" id="GO:0016857">
    <property type="term" value="F:racemase and epimerase activity, acting on carbohydrates and derivatives"/>
    <property type="evidence" value="ECO:0007669"/>
    <property type="project" value="InterPro"/>
</dbReference>
<evidence type="ECO:0000256" key="1">
    <source>
        <dbReference type="ARBA" id="ARBA00022723"/>
    </source>
</evidence>
<dbReference type="Pfam" id="PF00834">
    <property type="entry name" value="Ribul_P_3_epim"/>
    <property type="match status" value="2"/>
</dbReference>
<dbReference type="PANTHER" id="PTHR11749">
    <property type="entry name" value="RIBULOSE-5-PHOSPHATE-3-EPIMERASE"/>
    <property type="match status" value="1"/>
</dbReference>
<dbReference type="AlphaFoldDB" id="A0AAJ6JWA3"/>
<accession>A0AAJ6JWA3</accession>
<dbReference type="PROSITE" id="PS01085">
    <property type="entry name" value="RIBUL_P_3_EPIMER_1"/>
    <property type="match status" value="1"/>
</dbReference>
<keyword evidence="2" id="KW-0413">Isomerase</keyword>
<dbReference type="Proteomes" id="UP001237869">
    <property type="component" value="Chromosome"/>
</dbReference>
<evidence type="ECO:0008006" key="5">
    <source>
        <dbReference type="Google" id="ProtNLM"/>
    </source>
</evidence>
<dbReference type="EMBL" id="CP092148">
    <property type="protein sequence ID" value="WGS67338.1"/>
    <property type="molecule type" value="Genomic_DNA"/>
</dbReference>
<gene>
    <name evidence="3" type="ORF">MEJ65_00530</name>
</gene>
<organism evidence="3 4">
    <name type="scientific">Carsonella ruddii</name>
    <dbReference type="NCBI Taxonomy" id="114186"/>
    <lineage>
        <taxon>Bacteria</taxon>
        <taxon>Pseudomonadati</taxon>
        <taxon>Pseudomonadota</taxon>
        <taxon>Gammaproteobacteria</taxon>
        <taxon>Oceanospirillales</taxon>
        <taxon>Halomonadaceae</taxon>
        <taxon>Zymobacter group</taxon>
        <taxon>Candidatus Carsonella</taxon>
    </lineage>
</organism>
<dbReference type="SUPFAM" id="SSF51366">
    <property type="entry name" value="Ribulose-phoshate binding barrel"/>
    <property type="match status" value="1"/>
</dbReference>
<dbReference type="Gene3D" id="3.20.20.70">
    <property type="entry name" value="Aldolase class I"/>
    <property type="match status" value="1"/>
</dbReference>
<dbReference type="InterPro" id="IPR013785">
    <property type="entry name" value="Aldolase_TIM"/>
</dbReference>